<dbReference type="InterPro" id="IPR001130">
    <property type="entry name" value="TatD-like"/>
</dbReference>
<dbReference type="InterPro" id="IPR032466">
    <property type="entry name" value="Metal_Hydrolase"/>
</dbReference>
<dbReference type="Proteomes" id="UP000249723">
    <property type="component" value="Unassembled WGS sequence"/>
</dbReference>
<keyword evidence="3" id="KW-1185">Reference proteome</keyword>
<dbReference type="PANTHER" id="PTHR47345">
    <property type="entry name" value="CUT9-INTERACTING PROTEIN SCN1"/>
    <property type="match status" value="1"/>
</dbReference>
<dbReference type="SUPFAM" id="SSF51556">
    <property type="entry name" value="Metallo-dependent hydrolases"/>
    <property type="match status" value="1"/>
</dbReference>
<organism evidence="2 3">
    <name type="scientific">Microbotryum saponariae</name>
    <dbReference type="NCBI Taxonomy" id="289078"/>
    <lineage>
        <taxon>Eukaryota</taxon>
        <taxon>Fungi</taxon>
        <taxon>Dikarya</taxon>
        <taxon>Basidiomycota</taxon>
        <taxon>Pucciniomycotina</taxon>
        <taxon>Microbotryomycetes</taxon>
        <taxon>Microbotryales</taxon>
        <taxon>Microbotryaceae</taxon>
        <taxon>Microbotryum</taxon>
    </lineage>
</organism>
<feature type="region of interest" description="Disordered" evidence="1">
    <location>
        <begin position="343"/>
        <end position="373"/>
    </location>
</feature>
<evidence type="ECO:0000256" key="1">
    <source>
        <dbReference type="SAM" id="MobiDB-lite"/>
    </source>
</evidence>
<name>A0A2X0MLE3_9BASI</name>
<dbReference type="Pfam" id="PF01026">
    <property type="entry name" value="TatD_DNase"/>
    <property type="match status" value="1"/>
</dbReference>
<protein>
    <submittedName>
        <fullName evidence="2">BZ3500_MvSof-1268-A1-R1_Chr6-2g08418 protein</fullName>
    </submittedName>
</protein>
<reference evidence="3" key="1">
    <citation type="submission" date="2016-10" db="EMBL/GenBank/DDBJ databases">
        <authorList>
            <person name="Jeantristanb JTB J.-T."/>
            <person name="Ricardo R."/>
        </authorList>
    </citation>
    <scope>NUCLEOTIDE SEQUENCE [LARGE SCALE GENOMIC DNA]</scope>
</reference>
<dbReference type="EMBL" id="FMWP01000047">
    <property type="protein sequence ID" value="SCZ93034.1"/>
    <property type="molecule type" value="Genomic_DNA"/>
</dbReference>
<proteinExistence type="predicted"/>
<dbReference type="GO" id="GO:0016788">
    <property type="term" value="F:hydrolase activity, acting on ester bonds"/>
    <property type="evidence" value="ECO:0007669"/>
    <property type="project" value="InterPro"/>
</dbReference>
<gene>
    <name evidence="2" type="ORF">BZ3500_MVSOF-1268-A1-R1_CHR6-2G08418</name>
</gene>
<feature type="compositionally biased region" description="Basic and acidic residues" evidence="1">
    <location>
        <begin position="357"/>
        <end position="373"/>
    </location>
</feature>
<dbReference type="OrthoDB" id="413993at2759"/>
<dbReference type="Gene3D" id="3.20.20.140">
    <property type="entry name" value="Metal-dependent hydrolases"/>
    <property type="match status" value="1"/>
</dbReference>
<dbReference type="AlphaFoldDB" id="A0A2X0MLE3"/>
<dbReference type="PANTHER" id="PTHR47345:SF1">
    <property type="entry name" value="CUT9-INTERACTING PROTEIN SCN1"/>
    <property type="match status" value="1"/>
</dbReference>
<evidence type="ECO:0000313" key="2">
    <source>
        <dbReference type="EMBL" id="SCZ93034.1"/>
    </source>
</evidence>
<sequence>MFPIELLQRLTDAHCHPVDDSAGLDRALTAIEQLHTARLVRSSAEPWSSKDFNLILIPSSPQCAQSSTLENQSCTRSLAVAHPDRVIPFFGLHPWFVHSISLASPSSLPTKQEHYMTLFPELGTDPSLQPVVDSLLPPTSLETYLTTLEQNLVHYPHSHVGEIGLDRAFRLPLPTHLQPPRGQGSPRSKLQTPIQHQLALVRAQLDLAIKLRRHVSFHSVRSSKETVTLLRDYLDHNPGFESIHACLHSFGGSPETIRQLQKVHHNLFFSFAAVISGRSPRFSEMLRAVDDARLLVESDFSDTSKIDEQISEVVEAICTARSWTREYCVAQLEKNWLSFLEVEPEGSRPKRKSKKERKMDEQARRRQAEEAEE</sequence>
<evidence type="ECO:0000313" key="3">
    <source>
        <dbReference type="Proteomes" id="UP000249723"/>
    </source>
</evidence>
<accession>A0A2X0MLE3</accession>
<dbReference type="InterPro" id="IPR053044">
    <property type="entry name" value="Metallo-hydrolase/TatD-type"/>
</dbReference>